<organism evidence="1 2">
    <name type="scientific">Desulfonatronospira thiodismutans ASO3-1</name>
    <dbReference type="NCBI Taxonomy" id="555779"/>
    <lineage>
        <taxon>Bacteria</taxon>
        <taxon>Pseudomonadati</taxon>
        <taxon>Thermodesulfobacteriota</taxon>
        <taxon>Desulfovibrionia</taxon>
        <taxon>Desulfovibrionales</taxon>
        <taxon>Desulfonatronovibrionaceae</taxon>
        <taxon>Desulfonatronospira</taxon>
    </lineage>
</organism>
<protein>
    <recommendedName>
        <fullName evidence="3">HicB-like antitoxin of toxin-antitoxin system domain-containing protein</fullName>
    </recommendedName>
</protein>
<comment type="caution">
    <text evidence="1">The sequence shown here is derived from an EMBL/GenBank/DDBJ whole genome shotgun (WGS) entry which is preliminary data.</text>
</comment>
<accession>D6SLM0</accession>
<gene>
    <name evidence="1" type="ORF">Dthio_PD3007</name>
</gene>
<dbReference type="InterPro" id="IPR035069">
    <property type="entry name" value="TTHA1013/TTHA0281-like"/>
</dbReference>
<name>D6SLM0_9BACT</name>
<dbReference type="RefSeq" id="WP_008868710.1">
    <property type="nucleotide sequence ID" value="NZ_ACJN02000001.1"/>
</dbReference>
<dbReference type="SUPFAM" id="SSF143100">
    <property type="entry name" value="TTHA1013/TTHA0281-like"/>
    <property type="match status" value="1"/>
</dbReference>
<dbReference type="Proteomes" id="UP000005496">
    <property type="component" value="Unassembled WGS sequence"/>
</dbReference>
<evidence type="ECO:0000313" key="1">
    <source>
        <dbReference type="EMBL" id="EFI35581.1"/>
    </source>
</evidence>
<dbReference type="EMBL" id="ACJN02000001">
    <property type="protein sequence ID" value="EFI35581.1"/>
    <property type="molecule type" value="Genomic_DNA"/>
</dbReference>
<evidence type="ECO:0000313" key="2">
    <source>
        <dbReference type="Proteomes" id="UP000005496"/>
    </source>
</evidence>
<proteinExistence type="predicted"/>
<reference evidence="1" key="1">
    <citation type="submission" date="2010-05" db="EMBL/GenBank/DDBJ databases">
        <title>The draft genome of Desulfonatronospira thiodismutans ASO3-1.</title>
        <authorList>
            <consortium name="US DOE Joint Genome Institute (JGI-PGF)"/>
            <person name="Lucas S."/>
            <person name="Copeland A."/>
            <person name="Lapidus A."/>
            <person name="Cheng J.-F."/>
            <person name="Bruce D."/>
            <person name="Goodwin L."/>
            <person name="Pitluck S."/>
            <person name="Chertkov O."/>
            <person name="Brettin T."/>
            <person name="Detter J.C."/>
            <person name="Han C."/>
            <person name="Land M.L."/>
            <person name="Hauser L."/>
            <person name="Kyrpides N."/>
            <person name="Mikhailova N."/>
            <person name="Muyzer G."/>
            <person name="Woyke T."/>
        </authorList>
    </citation>
    <scope>NUCLEOTIDE SEQUENCE [LARGE SCALE GENOMIC DNA]</scope>
    <source>
        <strain evidence="1">ASO3-1</strain>
    </source>
</reference>
<dbReference type="OrthoDB" id="425860at2"/>
<keyword evidence="2" id="KW-1185">Reference proteome</keyword>
<evidence type="ECO:0008006" key="3">
    <source>
        <dbReference type="Google" id="ProtNLM"/>
    </source>
</evidence>
<sequence length="97" mass="10763">MHEKYTAIVRKSSSEYIAVCLELNLVAQGADLAEVERNLRAAIESYLEELSSSPETVVEPMPIQEFIEFLNDTELESSTQPSGKYILLEVHEAGSCA</sequence>
<dbReference type="Gene3D" id="3.30.160.250">
    <property type="match status" value="1"/>
</dbReference>
<dbReference type="AlphaFoldDB" id="D6SLM0"/>